<feature type="compositionally biased region" description="Low complexity" evidence="1">
    <location>
        <begin position="78"/>
        <end position="118"/>
    </location>
</feature>
<dbReference type="PANTHER" id="PTHR39474">
    <property type="entry name" value="UNNAMED PRODUCT"/>
    <property type="match status" value="1"/>
</dbReference>
<evidence type="ECO:0000313" key="3">
    <source>
        <dbReference type="Proteomes" id="UP001285908"/>
    </source>
</evidence>
<name>A0AAJ0I518_9PEZI</name>
<dbReference type="GeneID" id="87870266"/>
<feature type="compositionally biased region" description="Polar residues" evidence="1">
    <location>
        <begin position="40"/>
        <end position="49"/>
    </location>
</feature>
<gene>
    <name evidence="2" type="ORF">B0T23DRAFT_156827</name>
</gene>
<proteinExistence type="predicted"/>
<reference evidence="2 3" key="1">
    <citation type="journal article" date="2023" name="Mol. Phylogenet. Evol.">
        <title>Genome-scale phylogeny and comparative genomics of the fungal order Sordariales.</title>
        <authorList>
            <person name="Hensen N."/>
            <person name="Bonometti L."/>
            <person name="Westerberg I."/>
            <person name="Brannstrom I.O."/>
            <person name="Guillou S."/>
            <person name="Cros-Aarteil S."/>
            <person name="Calhoun S."/>
            <person name="Haridas S."/>
            <person name="Kuo A."/>
            <person name="Mondo S."/>
            <person name="Pangilinan J."/>
            <person name="Riley R."/>
            <person name="LaButti K."/>
            <person name="Andreopoulos B."/>
            <person name="Lipzen A."/>
            <person name="Chen C."/>
            <person name="Yan M."/>
            <person name="Daum C."/>
            <person name="Ng V."/>
            <person name="Clum A."/>
            <person name="Steindorff A."/>
            <person name="Ohm R.A."/>
            <person name="Martin F."/>
            <person name="Silar P."/>
            <person name="Natvig D.O."/>
            <person name="Lalanne C."/>
            <person name="Gautier V."/>
            <person name="Ament-Velasquez S.L."/>
            <person name="Kruys A."/>
            <person name="Hutchinson M.I."/>
            <person name="Powell A.J."/>
            <person name="Barry K."/>
            <person name="Miller A.N."/>
            <person name="Grigoriev I.V."/>
            <person name="Debuchy R."/>
            <person name="Gladieux P."/>
            <person name="Hiltunen Thoren M."/>
            <person name="Johannesson H."/>
        </authorList>
    </citation>
    <scope>NUCLEOTIDE SEQUENCE [LARGE SCALE GENOMIC DNA]</scope>
    <source>
        <strain evidence="2 3">FGSC 10403</strain>
    </source>
</reference>
<dbReference type="Proteomes" id="UP001285908">
    <property type="component" value="Unassembled WGS sequence"/>
</dbReference>
<evidence type="ECO:0000313" key="2">
    <source>
        <dbReference type="EMBL" id="KAK3490206.1"/>
    </source>
</evidence>
<feature type="compositionally biased region" description="Polar residues" evidence="1">
    <location>
        <begin position="61"/>
        <end position="77"/>
    </location>
</feature>
<feature type="compositionally biased region" description="Polar residues" evidence="1">
    <location>
        <begin position="18"/>
        <end position="32"/>
    </location>
</feature>
<keyword evidence="3" id="KW-1185">Reference proteome</keyword>
<dbReference type="AlphaFoldDB" id="A0AAJ0I518"/>
<dbReference type="EMBL" id="JAULSX010000005">
    <property type="protein sequence ID" value="KAK3490206.1"/>
    <property type="molecule type" value="Genomic_DNA"/>
</dbReference>
<accession>A0AAJ0I518</accession>
<feature type="compositionally biased region" description="Basic residues" evidence="1">
    <location>
        <begin position="50"/>
        <end position="60"/>
    </location>
</feature>
<protein>
    <submittedName>
        <fullName evidence="2">Uncharacterized protein</fullName>
    </submittedName>
</protein>
<dbReference type="RefSeq" id="XP_062691389.1">
    <property type="nucleotide sequence ID" value="XM_062832644.1"/>
</dbReference>
<sequence>MYSLLRPAAAARRFSTRPLPSQISTPISSTQRVPLPVPATQKTLTQKTLRGSKRLIHTSRARATSSLPQGQSQQQKMDTTSTTTTTKADPATGTSSTSPVPGSTSSTSTSTTHPTASVADDTPRRPTQFGPEEVNDDPLADPLSVEHQKLENNNNPLPLPSPETATPVSPDQQPKVVTVNGQAVALDNLGPMVVHKDGTISRIANWPEMTEIERENTLRILGKRNQLRLTNLREGRVNGEGM</sequence>
<comment type="caution">
    <text evidence="2">The sequence shown here is derived from an EMBL/GenBank/DDBJ whole genome shotgun (WGS) entry which is preliminary data.</text>
</comment>
<feature type="region of interest" description="Disordered" evidence="1">
    <location>
        <begin position="16"/>
        <end position="173"/>
    </location>
</feature>
<dbReference type="PANTHER" id="PTHR39474:SF1">
    <property type="entry name" value="FUNGAL SPECIFIC TRANSCRIPTION FACTOR"/>
    <property type="match status" value="1"/>
</dbReference>
<organism evidence="2 3">
    <name type="scientific">Neurospora hispaniola</name>
    <dbReference type="NCBI Taxonomy" id="588809"/>
    <lineage>
        <taxon>Eukaryota</taxon>
        <taxon>Fungi</taxon>
        <taxon>Dikarya</taxon>
        <taxon>Ascomycota</taxon>
        <taxon>Pezizomycotina</taxon>
        <taxon>Sordariomycetes</taxon>
        <taxon>Sordariomycetidae</taxon>
        <taxon>Sordariales</taxon>
        <taxon>Sordariaceae</taxon>
        <taxon>Neurospora</taxon>
    </lineage>
</organism>
<evidence type="ECO:0000256" key="1">
    <source>
        <dbReference type="SAM" id="MobiDB-lite"/>
    </source>
</evidence>